<dbReference type="NCBIfam" id="TIGR00732">
    <property type="entry name" value="dprA"/>
    <property type="match status" value="1"/>
</dbReference>
<dbReference type="PANTHER" id="PTHR43022:SF1">
    <property type="entry name" value="PROTEIN SMF"/>
    <property type="match status" value="1"/>
</dbReference>
<dbReference type="AlphaFoldDB" id="A0A7W8AI97"/>
<dbReference type="Gene3D" id="3.40.50.450">
    <property type="match status" value="1"/>
</dbReference>
<comment type="similarity">
    <text evidence="1">Belongs to the DprA/Smf family.</text>
</comment>
<dbReference type="PANTHER" id="PTHR43022">
    <property type="entry name" value="PROTEIN SMF"/>
    <property type="match status" value="1"/>
</dbReference>
<evidence type="ECO:0000313" key="4">
    <source>
        <dbReference type="EMBL" id="MBB5090867.1"/>
    </source>
</evidence>
<protein>
    <submittedName>
        <fullName evidence="4">DNA processing protein</fullName>
    </submittedName>
</protein>
<dbReference type="Pfam" id="PF17782">
    <property type="entry name" value="WHD_DprA"/>
    <property type="match status" value="1"/>
</dbReference>
<comment type="caution">
    <text evidence="4">The sequence shown here is derived from an EMBL/GenBank/DDBJ whole genome shotgun (WGS) entry which is preliminary data.</text>
</comment>
<reference evidence="4 5" key="1">
    <citation type="submission" date="2020-08" db="EMBL/GenBank/DDBJ databases">
        <title>Genomic Encyclopedia of Type Strains, Phase IV (KMG-IV): sequencing the most valuable type-strain genomes for metagenomic binning, comparative biology and taxonomic classification.</title>
        <authorList>
            <person name="Goeker M."/>
        </authorList>
    </citation>
    <scope>NUCLEOTIDE SEQUENCE [LARGE SCALE GENOMIC DNA]</scope>
    <source>
        <strain evidence="4 5">DSM 25620</strain>
    </source>
</reference>
<gene>
    <name evidence="4" type="ORF">HNQ68_001391</name>
</gene>
<dbReference type="SUPFAM" id="SSF102405">
    <property type="entry name" value="MCP/YpsA-like"/>
    <property type="match status" value="1"/>
</dbReference>
<dbReference type="InterPro" id="IPR057666">
    <property type="entry name" value="DrpA_SLOG"/>
</dbReference>
<organism evidence="4 5">
    <name type="scientific">Pseudochrobactrum saccharolyticum</name>
    <dbReference type="NCBI Taxonomy" id="354352"/>
    <lineage>
        <taxon>Bacteria</taxon>
        <taxon>Pseudomonadati</taxon>
        <taxon>Pseudomonadota</taxon>
        <taxon>Alphaproteobacteria</taxon>
        <taxon>Hyphomicrobiales</taxon>
        <taxon>Brucellaceae</taxon>
        <taxon>Pseudochrobactrum</taxon>
    </lineage>
</organism>
<dbReference type="Pfam" id="PF21102">
    <property type="entry name" value="DprA_N"/>
    <property type="match status" value="1"/>
</dbReference>
<feature type="domain" description="Smf/DprA SLOG" evidence="2">
    <location>
        <begin position="87"/>
        <end position="294"/>
    </location>
</feature>
<accession>A0A7W8AI97</accession>
<dbReference type="InterPro" id="IPR041614">
    <property type="entry name" value="DprA_WH"/>
</dbReference>
<dbReference type="Pfam" id="PF02481">
    <property type="entry name" value="DNA_processg_A"/>
    <property type="match status" value="1"/>
</dbReference>
<evidence type="ECO:0000259" key="3">
    <source>
        <dbReference type="Pfam" id="PF17782"/>
    </source>
</evidence>
<dbReference type="GO" id="GO:0009294">
    <property type="term" value="P:DNA-mediated transformation"/>
    <property type="evidence" value="ECO:0007669"/>
    <property type="project" value="InterPro"/>
</dbReference>
<dbReference type="Gene3D" id="1.10.10.10">
    <property type="entry name" value="Winged helix-like DNA-binding domain superfamily/Winged helix DNA-binding domain"/>
    <property type="match status" value="1"/>
</dbReference>
<evidence type="ECO:0000259" key="2">
    <source>
        <dbReference type="Pfam" id="PF02481"/>
    </source>
</evidence>
<dbReference type="InterPro" id="IPR036388">
    <property type="entry name" value="WH-like_DNA-bd_sf"/>
</dbReference>
<feature type="domain" description="DprA winged helix" evidence="3">
    <location>
        <begin position="334"/>
        <end position="386"/>
    </location>
</feature>
<dbReference type="Proteomes" id="UP000531231">
    <property type="component" value="Unassembled WGS sequence"/>
</dbReference>
<evidence type="ECO:0000256" key="1">
    <source>
        <dbReference type="ARBA" id="ARBA00006525"/>
    </source>
</evidence>
<dbReference type="EMBL" id="JACHIL010000002">
    <property type="protein sequence ID" value="MBB5090867.1"/>
    <property type="molecule type" value="Genomic_DNA"/>
</dbReference>
<sequence length="396" mass="42044">MIAETGSQSKGIRLSDQQRLNWLRLIRSDNVGPASFRDLIAYCGSAAAALEHLPQLVRSTAKRPLRIHTIDEAEQELEAIERSGAKLIGMGEPEYPSYLRQILNPPPLVTVLGDTTLFSKPPVAIVGARNASATACAFTSQLVRDLGQSGCAIVSGFARGIDTAAHKASLETGTIAVLAGGLDRPYPPENIPLLDQIIDNGGVIITEMPMSWVPRAQDFPRRNRIIAGLSLGLAVIEAAQRSGSLISARLAAEMGRLVFAVPGSPLDPRANGANSLLKNGAIMLTEAQDILVALEPMLRKDSTAQMQAGALFNQDTAQILMKQPASIGSDTGKNPVPAQNDYERIRNALSNTPVSADVIIRHTGLSASAVHLALLELDLAGQLQRSDNGLVALLPS</sequence>
<name>A0A7W8AI97_9HYPH</name>
<dbReference type="InterPro" id="IPR003488">
    <property type="entry name" value="DprA"/>
</dbReference>
<keyword evidence="5" id="KW-1185">Reference proteome</keyword>
<evidence type="ECO:0000313" key="5">
    <source>
        <dbReference type="Proteomes" id="UP000531231"/>
    </source>
</evidence>
<proteinExistence type="inferred from homology"/>